<reference evidence="1" key="1">
    <citation type="journal article" date="2020" name="Fungal Divers.">
        <title>Resolving the Mortierellaceae phylogeny through synthesis of multi-gene phylogenetics and phylogenomics.</title>
        <authorList>
            <person name="Vandepol N."/>
            <person name="Liber J."/>
            <person name="Desiro A."/>
            <person name="Na H."/>
            <person name="Kennedy M."/>
            <person name="Barry K."/>
            <person name="Grigoriev I.V."/>
            <person name="Miller A.N."/>
            <person name="O'Donnell K."/>
            <person name="Stajich J.E."/>
            <person name="Bonito G."/>
        </authorList>
    </citation>
    <scope>NUCLEOTIDE SEQUENCE</scope>
    <source>
        <strain evidence="1">KOD1015</strain>
    </source>
</reference>
<feature type="non-terminal residue" evidence="1">
    <location>
        <position position="1"/>
    </location>
</feature>
<gene>
    <name evidence="1" type="ORF">BGW38_009608</name>
</gene>
<dbReference type="Proteomes" id="UP000780801">
    <property type="component" value="Unassembled WGS sequence"/>
</dbReference>
<keyword evidence="2" id="KW-1185">Reference proteome</keyword>
<evidence type="ECO:0000313" key="2">
    <source>
        <dbReference type="Proteomes" id="UP000780801"/>
    </source>
</evidence>
<sequence>WLDKDGTCQGYARKFPLGFPFGTLDGPPDLPIVEKFKNLNNRHYQQDPKNLIPCSDGLYGNMASVTAGNTMCIRWPAKNHAVKDEVDRGVFINMPQTILTKDPDQDGFTKANLVESPYKNCTFISNTDKTACGACFQIPPTLKTGDY</sequence>
<organism evidence="1 2">
    <name type="scientific">Lunasporangiospora selenospora</name>
    <dbReference type="NCBI Taxonomy" id="979761"/>
    <lineage>
        <taxon>Eukaryota</taxon>
        <taxon>Fungi</taxon>
        <taxon>Fungi incertae sedis</taxon>
        <taxon>Mucoromycota</taxon>
        <taxon>Mortierellomycotina</taxon>
        <taxon>Mortierellomycetes</taxon>
        <taxon>Mortierellales</taxon>
        <taxon>Mortierellaceae</taxon>
        <taxon>Lunasporangiospora</taxon>
    </lineage>
</organism>
<evidence type="ECO:0000313" key="1">
    <source>
        <dbReference type="EMBL" id="KAF9548365.1"/>
    </source>
</evidence>
<dbReference type="EMBL" id="JAABOA010007154">
    <property type="protein sequence ID" value="KAF9548365.1"/>
    <property type="molecule type" value="Genomic_DNA"/>
</dbReference>
<dbReference type="AlphaFoldDB" id="A0A9P6FDH7"/>
<feature type="non-terminal residue" evidence="1">
    <location>
        <position position="147"/>
    </location>
</feature>
<proteinExistence type="predicted"/>
<protein>
    <submittedName>
        <fullName evidence="1">Uncharacterized protein</fullName>
    </submittedName>
</protein>
<dbReference type="OrthoDB" id="165036at2759"/>
<comment type="caution">
    <text evidence="1">The sequence shown here is derived from an EMBL/GenBank/DDBJ whole genome shotgun (WGS) entry which is preliminary data.</text>
</comment>
<name>A0A9P6FDH7_9FUNG</name>
<accession>A0A9P6FDH7</accession>